<dbReference type="EMBL" id="KN826035">
    <property type="protein sequence ID" value="KIK80373.1"/>
    <property type="molecule type" value="Genomic_DNA"/>
</dbReference>
<proteinExistence type="predicted"/>
<organism evidence="6 7">
    <name type="scientific">Paxillus rubicundulus Ve08.2h10</name>
    <dbReference type="NCBI Taxonomy" id="930991"/>
    <lineage>
        <taxon>Eukaryota</taxon>
        <taxon>Fungi</taxon>
        <taxon>Dikarya</taxon>
        <taxon>Basidiomycota</taxon>
        <taxon>Agaricomycotina</taxon>
        <taxon>Agaricomycetes</taxon>
        <taxon>Agaricomycetidae</taxon>
        <taxon>Boletales</taxon>
        <taxon>Paxilineae</taxon>
        <taxon>Paxillaceae</taxon>
        <taxon>Paxillus</taxon>
    </lineage>
</organism>
<dbReference type="PANTHER" id="PTHR28234">
    <property type="entry name" value="NUCLEAR CONTROL OF ATPASE PROTEIN 2"/>
    <property type="match status" value="1"/>
</dbReference>
<reference evidence="7" key="2">
    <citation type="submission" date="2015-01" db="EMBL/GenBank/DDBJ databases">
        <title>Evolutionary Origins and Diversification of the Mycorrhizal Mutualists.</title>
        <authorList>
            <consortium name="DOE Joint Genome Institute"/>
            <consortium name="Mycorrhizal Genomics Consortium"/>
            <person name="Kohler A."/>
            <person name="Kuo A."/>
            <person name="Nagy L.G."/>
            <person name="Floudas D."/>
            <person name="Copeland A."/>
            <person name="Barry K.W."/>
            <person name="Cichocki N."/>
            <person name="Veneault-Fourrey C."/>
            <person name="LaButti K."/>
            <person name="Lindquist E.A."/>
            <person name="Lipzen A."/>
            <person name="Lundell T."/>
            <person name="Morin E."/>
            <person name="Murat C."/>
            <person name="Riley R."/>
            <person name="Ohm R."/>
            <person name="Sun H."/>
            <person name="Tunlid A."/>
            <person name="Henrissat B."/>
            <person name="Grigoriev I.V."/>
            <person name="Hibbett D.S."/>
            <person name="Martin F."/>
        </authorList>
    </citation>
    <scope>NUCLEOTIDE SEQUENCE [LARGE SCALE GENOMIC DNA]</scope>
    <source>
        <strain evidence="7">Ve08.2h10</strain>
    </source>
</reference>
<gene>
    <name evidence="6" type="ORF">PAXRUDRAFT_833560</name>
</gene>
<comment type="subcellular location">
    <subcellularLocation>
        <location evidence="1">Mitochondrion membrane</location>
        <topology evidence="1">Multi-pass membrane protein</topology>
    </subcellularLocation>
</comment>
<dbReference type="HOGENOM" id="CLU_008227_3_0_1"/>
<reference evidence="6 7" key="1">
    <citation type="submission" date="2014-04" db="EMBL/GenBank/DDBJ databases">
        <authorList>
            <consortium name="DOE Joint Genome Institute"/>
            <person name="Kuo A."/>
            <person name="Kohler A."/>
            <person name="Jargeat P."/>
            <person name="Nagy L.G."/>
            <person name="Floudas D."/>
            <person name="Copeland A."/>
            <person name="Barry K.W."/>
            <person name="Cichocki N."/>
            <person name="Veneault-Fourrey C."/>
            <person name="LaButti K."/>
            <person name="Lindquist E.A."/>
            <person name="Lipzen A."/>
            <person name="Lundell T."/>
            <person name="Morin E."/>
            <person name="Murat C."/>
            <person name="Sun H."/>
            <person name="Tunlid A."/>
            <person name="Henrissat B."/>
            <person name="Grigoriev I.V."/>
            <person name="Hibbett D.S."/>
            <person name="Martin F."/>
            <person name="Nordberg H.P."/>
            <person name="Cantor M.N."/>
            <person name="Hua S.X."/>
        </authorList>
    </citation>
    <scope>NUCLEOTIDE SEQUENCE [LARGE SCALE GENOMIC DNA]</scope>
    <source>
        <strain evidence="6 7">Ve08.2h10</strain>
    </source>
</reference>
<dbReference type="PANTHER" id="PTHR28234:SF1">
    <property type="entry name" value="NUCLEAR CONTROL OF ATPASE PROTEIN 2"/>
    <property type="match status" value="1"/>
</dbReference>
<evidence type="ECO:0000256" key="2">
    <source>
        <dbReference type="ARBA" id="ARBA00022692"/>
    </source>
</evidence>
<dbReference type="AlphaFoldDB" id="A0A0D0CXR6"/>
<dbReference type="OrthoDB" id="413313at2759"/>
<dbReference type="Pfam" id="PF08637">
    <property type="entry name" value="NCA2"/>
    <property type="match status" value="1"/>
</dbReference>
<sequence>MSLGYSSPYTESLLHLAGLQPPPLTGLDPRAEELYREIDTFLKLPFNPEAIQNALKLLQDDVFLHPGSSIQTQHASEVLLQTALGRIAFGLYTKSLDLYLDEASAAQADAEWWAEVEQSNKLAALYLLQTLPKRLFNLLQILRSHDGSLHLSTFHPSSLQVLFSTGSRLQPNAFVTTLFPHLVVGPSLTLTRLPPGGVFYGDAQRSVYNIADILHNSVRRFVHGVISTIFLPLQLSRDECRLKRQEHEMIRNDRAEILGRLLGMRPHLVQALGVRNGGSSTESVPNPNFLLGFVASLGSATLVQLSGQNVLSDFMEFYKAIFVTHKVEHESYLDSHDLRRPSRMTLLWPRLLLLPPLTLYCVKTLYASRATLTDLALDTLETAHNLVTDWLMEPLRGVFKTIRAGGEEGVIVRREAVSADLDSLERMALELAQEKLGYNQTQIAALSQQIRLGDLTPILRVYEQDIKQPFKSAVVGTLLRSLFVQVQKAKVRP</sequence>
<accession>A0A0D0CXR6</accession>
<dbReference type="FunCoup" id="A0A0D0CXR6">
    <property type="interactions" value="33"/>
</dbReference>
<dbReference type="GO" id="GO:0005741">
    <property type="term" value="C:mitochondrial outer membrane"/>
    <property type="evidence" value="ECO:0007669"/>
    <property type="project" value="TreeGrafter"/>
</dbReference>
<dbReference type="STRING" id="930991.A0A0D0CXR6"/>
<keyword evidence="4" id="KW-0496">Mitochondrion</keyword>
<evidence type="ECO:0000256" key="5">
    <source>
        <dbReference type="ARBA" id="ARBA00023136"/>
    </source>
</evidence>
<evidence type="ECO:0000256" key="3">
    <source>
        <dbReference type="ARBA" id="ARBA00022989"/>
    </source>
</evidence>
<keyword evidence="2" id="KW-0812">Transmembrane</keyword>
<dbReference type="InterPro" id="IPR013946">
    <property type="entry name" value="NCA2-like"/>
</dbReference>
<dbReference type="Proteomes" id="UP000054538">
    <property type="component" value="Unassembled WGS sequence"/>
</dbReference>
<dbReference type="InParanoid" id="A0A0D0CXR6"/>
<protein>
    <submittedName>
        <fullName evidence="6">Unplaced genomic scaffold scaffold_1213, whole genome shotgun sequence</fullName>
    </submittedName>
</protein>
<keyword evidence="5" id="KW-0472">Membrane</keyword>
<name>A0A0D0CXR6_9AGAM</name>
<evidence type="ECO:0000313" key="7">
    <source>
        <dbReference type="Proteomes" id="UP000054538"/>
    </source>
</evidence>
<evidence type="ECO:0000256" key="4">
    <source>
        <dbReference type="ARBA" id="ARBA00023128"/>
    </source>
</evidence>
<keyword evidence="3" id="KW-1133">Transmembrane helix</keyword>
<keyword evidence="7" id="KW-1185">Reference proteome</keyword>
<evidence type="ECO:0000313" key="6">
    <source>
        <dbReference type="EMBL" id="KIK80373.1"/>
    </source>
</evidence>
<evidence type="ECO:0000256" key="1">
    <source>
        <dbReference type="ARBA" id="ARBA00004225"/>
    </source>
</evidence>